<name>A0A4R1KGT7_9GAMM</name>
<proteinExistence type="predicted"/>
<comment type="caution">
    <text evidence="1">The sequence shown here is derived from an EMBL/GenBank/DDBJ whole genome shotgun (WGS) entry which is preliminary data.</text>
</comment>
<sequence length="90" mass="10023">MAEGMMGAWSEYHKLSPEDQKVFDEGMEGFTGVGYSPVAVATQVVNGENYSFFCNATLVSVGEEHFPAMVDMYKKPSEKAEITKINQLEY</sequence>
<dbReference type="EMBL" id="SMGD01000001">
    <property type="protein sequence ID" value="TCK63986.1"/>
    <property type="molecule type" value="Genomic_DNA"/>
</dbReference>
<dbReference type="SUPFAM" id="SSF54403">
    <property type="entry name" value="Cystatin/monellin"/>
    <property type="match status" value="1"/>
</dbReference>
<accession>A0A4R1KGT7</accession>
<protein>
    <submittedName>
        <fullName evidence="1">Uncharacterized protein</fullName>
    </submittedName>
</protein>
<evidence type="ECO:0000313" key="1">
    <source>
        <dbReference type="EMBL" id="TCK63986.1"/>
    </source>
</evidence>
<dbReference type="Proteomes" id="UP000295565">
    <property type="component" value="Unassembled WGS sequence"/>
</dbReference>
<dbReference type="AlphaFoldDB" id="A0A4R1KGT7"/>
<dbReference type="OrthoDB" id="2051973at2"/>
<dbReference type="RefSeq" id="WP_131910981.1">
    <property type="nucleotide sequence ID" value="NZ_OU594967.1"/>
</dbReference>
<organism evidence="1 2">
    <name type="scientific">Celerinatantimonas diazotrophica</name>
    <dbReference type="NCBI Taxonomy" id="412034"/>
    <lineage>
        <taxon>Bacteria</taxon>
        <taxon>Pseudomonadati</taxon>
        <taxon>Pseudomonadota</taxon>
        <taxon>Gammaproteobacteria</taxon>
        <taxon>Celerinatantimonadaceae</taxon>
        <taxon>Celerinatantimonas</taxon>
    </lineage>
</organism>
<keyword evidence="2" id="KW-1185">Reference proteome</keyword>
<dbReference type="InterPro" id="IPR046350">
    <property type="entry name" value="Cystatin_sf"/>
</dbReference>
<reference evidence="1 2" key="1">
    <citation type="submission" date="2019-03" db="EMBL/GenBank/DDBJ databases">
        <title>Genomic Encyclopedia of Type Strains, Phase IV (KMG-IV): sequencing the most valuable type-strain genomes for metagenomic binning, comparative biology and taxonomic classification.</title>
        <authorList>
            <person name="Goeker M."/>
        </authorList>
    </citation>
    <scope>NUCLEOTIDE SEQUENCE [LARGE SCALE GENOMIC DNA]</scope>
    <source>
        <strain evidence="1 2">DSM 18577</strain>
    </source>
</reference>
<gene>
    <name evidence="1" type="ORF">EV690_0103</name>
</gene>
<evidence type="ECO:0000313" key="2">
    <source>
        <dbReference type="Proteomes" id="UP000295565"/>
    </source>
</evidence>